<dbReference type="Proteomes" id="UP000220127">
    <property type="component" value="Unassembled WGS sequence"/>
</dbReference>
<dbReference type="AlphaFoldDB" id="A0A9X6U4I6"/>
<evidence type="ECO:0000313" key="1">
    <source>
        <dbReference type="EMBL" id="PED16397.1"/>
    </source>
</evidence>
<protein>
    <submittedName>
        <fullName evidence="1">Uncharacterized protein</fullName>
    </submittedName>
</protein>
<proteinExistence type="predicted"/>
<reference evidence="1 2" key="1">
    <citation type="submission" date="2017-09" db="EMBL/GenBank/DDBJ databases">
        <title>Large-scale bioinformatics analysis of Bacillus genomes uncovers conserved roles of natural products in bacterial physiology.</title>
        <authorList>
            <consortium name="Agbiome Team Llc"/>
            <person name="Bleich R.M."/>
            <person name="Grubbs K.J."/>
            <person name="Santa Maria K.C."/>
            <person name="Allen S.E."/>
            <person name="Farag S."/>
            <person name="Shank E.A."/>
            <person name="Bowers A."/>
        </authorList>
    </citation>
    <scope>NUCLEOTIDE SEQUENCE [LARGE SCALE GENOMIC DNA]</scope>
    <source>
        <strain evidence="1 2">AFS094940</strain>
    </source>
</reference>
<gene>
    <name evidence="1" type="ORF">CON01_00675</name>
</gene>
<evidence type="ECO:0000313" key="2">
    <source>
        <dbReference type="Proteomes" id="UP000220127"/>
    </source>
</evidence>
<sequence>MNVTVGRVKRKPDVGDVIEYDNTSRKKSRKHGFYMLCESNQDGYFVMSLTGQKGRMTFYGSIESLLANQSNIVNIYPKEDWELGLNKIS</sequence>
<dbReference type="RefSeq" id="WP_097877025.1">
    <property type="nucleotide sequence ID" value="NZ_NTYY01000019.1"/>
</dbReference>
<organism evidence="1 2">
    <name type="scientific">Bacillus thuringiensis</name>
    <dbReference type="NCBI Taxonomy" id="1428"/>
    <lineage>
        <taxon>Bacteria</taxon>
        <taxon>Bacillati</taxon>
        <taxon>Bacillota</taxon>
        <taxon>Bacilli</taxon>
        <taxon>Bacillales</taxon>
        <taxon>Bacillaceae</taxon>
        <taxon>Bacillus</taxon>
        <taxon>Bacillus cereus group</taxon>
    </lineage>
</organism>
<dbReference type="EMBL" id="NVMD01000002">
    <property type="protein sequence ID" value="PED16397.1"/>
    <property type="molecule type" value="Genomic_DNA"/>
</dbReference>
<comment type="caution">
    <text evidence="1">The sequence shown here is derived from an EMBL/GenBank/DDBJ whole genome shotgun (WGS) entry which is preliminary data.</text>
</comment>
<name>A0A9X6U4I6_BACTU</name>
<accession>A0A9X6U4I6</accession>